<evidence type="ECO:0000313" key="1">
    <source>
        <dbReference type="EMBL" id="CAL1539015.1"/>
    </source>
</evidence>
<dbReference type="AlphaFoldDB" id="A0AAV2HXU4"/>
<keyword evidence="2" id="KW-1185">Reference proteome</keyword>
<accession>A0AAV2HXU4</accession>
<dbReference type="Proteomes" id="UP001497497">
    <property type="component" value="Unassembled WGS sequence"/>
</dbReference>
<sequence>MLILSKEQAGVERALGSTFYALGGYNNKQMLDYLERKILGKTYLDRCTEYSANINNYLKTVFIGQETD</sequence>
<evidence type="ECO:0000313" key="2">
    <source>
        <dbReference type="Proteomes" id="UP001497497"/>
    </source>
</evidence>
<dbReference type="EMBL" id="CAXITT010000322">
    <property type="protein sequence ID" value="CAL1539015.1"/>
    <property type="molecule type" value="Genomic_DNA"/>
</dbReference>
<feature type="non-terminal residue" evidence="1">
    <location>
        <position position="68"/>
    </location>
</feature>
<protein>
    <submittedName>
        <fullName evidence="1">Uncharacterized protein</fullName>
    </submittedName>
</protein>
<reference evidence="1 2" key="1">
    <citation type="submission" date="2024-04" db="EMBL/GenBank/DDBJ databases">
        <authorList>
            <consortium name="Genoscope - CEA"/>
            <person name="William W."/>
        </authorList>
    </citation>
    <scope>NUCLEOTIDE SEQUENCE [LARGE SCALE GENOMIC DNA]</scope>
</reference>
<organism evidence="1 2">
    <name type="scientific">Lymnaea stagnalis</name>
    <name type="common">Great pond snail</name>
    <name type="synonym">Helix stagnalis</name>
    <dbReference type="NCBI Taxonomy" id="6523"/>
    <lineage>
        <taxon>Eukaryota</taxon>
        <taxon>Metazoa</taxon>
        <taxon>Spiralia</taxon>
        <taxon>Lophotrochozoa</taxon>
        <taxon>Mollusca</taxon>
        <taxon>Gastropoda</taxon>
        <taxon>Heterobranchia</taxon>
        <taxon>Euthyneura</taxon>
        <taxon>Panpulmonata</taxon>
        <taxon>Hygrophila</taxon>
        <taxon>Lymnaeoidea</taxon>
        <taxon>Lymnaeidae</taxon>
        <taxon>Lymnaea</taxon>
    </lineage>
</organism>
<gene>
    <name evidence="1" type="ORF">GSLYS_00012836001</name>
</gene>
<name>A0AAV2HXU4_LYMST</name>
<comment type="caution">
    <text evidence="1">The sequence shown here is derived from an EMBL/GenBank/DDBJ whole genome shotgun (WGS) entry which is preliminary data.</text>
</comment>
<proteinExistence type="predicted"/>